<evidence type="ECO:0000256" key="7">
    <source>
        <dbReference type="ARBA" id="ARBA00022989"/>
    </source>
</evidence>
<organism evidence="13 14">
    <name type="scientific">Raphidocelis subcapitata</name>
    <dbReference type="NCBI Taxonomy" id="307507"/>
    <lineage>
        <taxon>Eukaryota</taxon>
        <taxon>Viridiplantae</taxon>
        <taxon>Chlorophyta</taxon>
        <taxon>core chlorophytes</taxon>
        <taxon>Chlorophyceae</taxon>
        <taxon>CS clade</taxon>
        <taxon>Sphaeropleales</taxon>
        <taxon>Selenastraceae</taxon>
        <taxon>Raphidocelis</taxon>
    </lineage>
</organism>
<accession>A0A2V0NTP2</accession>
<keyword evidence="5 11" id="KW-0851">Voltage-gated channel</keyword>
<dbReference type="GO" id="GO:1990573">
    <property type="term" value="P:potassium ion import across plasma membrane"/>
    <property type="evidence" value="ECO:0007669"/>
    <property type="project" value="TreeGrafter"/>
</dbReference>
<keyword evidence="10 11" id="KW-0407">Ion channel</keyword>
<name>A0A2V0NTP2_9CHLO</name>
<evidence type="ECO:0000256" key="6">
    <source>
        <dbReference type="ARBA" id="ARBA00022958"/>
    </source>
</evidence>
<dbReference type="GO" id="GO:0005242">
    <property type="term" value="F:inward rectifier potassium channel activity"/>
    <property type="evidence" value="ECO:0007669"/>
    <property type="project" value="InterPro"/>
</dbReference>
<dbReference type="Proteomes" id="UP000247498">
    <property type="component" value="Unassembled WGS sequence"/>
</dbReference>
<evidence type="ECO:0000256" key="2">
    <source>
        <dbReference type="ARBA" id="ARBA00022448"/>
    </source>
</evidence>
<dbReference type="EMBL" id="BDRX01000014">
    <property type="protein sequence ID" value="GBF90042.1"/>
    <property type="molecule type" value="Genomic_DNA"/>
</dbReference>
<comment type="subcellular location">
    <subcellularLocation>
        <location evidence="1 11">Membrane</location>
        <topology evidence="1 11">Multi-pass membrane protein</topology>
    </subcellularLocation>
</comment>
<keyword evidence="9" id="KW-0472">Membrane</keyword>
<evidence type="ECO:0000256" key="10">
    <source>
        <dbReference type="ARBA" id="ARBA00023303"/>
    </source>
</evidence>
<evidence type="ECO:0000259" key="12">
    <source>
        <dbReference type="Pfam" id="PF17655"/>
    </source>
</evidence>
<dbReference type="AlphaFoldDB" id="A0A2V0NTP2"/>
<evidence type="ECO:0000256" key="4">
    <source>
        <dbReference type="ARBA" id="ARBA00022692"/>
    </source>
</evidence>
<feature type="domain" description="Inward rectifier potassium channel C-terminal" evidence="12">
    <location>
        <begin position="134"/>
        <end position="272"/>
    </location>
</feature>
<dbReference type="OrthoDB" id="273257at2759"/>
<keyword evidence="6 11" id="KW-0630">Potassium</keyword>
<dbReference type="PANTHER" id="PTHR11767:SF102">
    <property type="entry name" value="INWARDLY RECTIFYING POTASSIUM CHANNEL 1, ISOFORM F"/>
    <property type="match status" value="1"/>
</dbReference>
<keyword evidence="4 11" id="KW-0812">Transmembrane</keyword>
<dbReference type="InterPro" id="IPR013518">
    <property type="entry name" value="K_chnl_inward-rec_Kir_cyto"/>
</dbReference>
<evidence type="ECO:0000256" key="9">
    <source>
        <dbReference type="ARBA" id="ARBA00023136"/>
    </source>
</evidence>
<sequence>MQWLRGLLGGGARRAPSAAGSDALAASLLTAGSGPDIWGAASFVGGVPSSLMAGESESSQAQARNRKNPMWTLDRGSGYYQAERHAKKKASLLGSGRDAGKSRVEYSGVEWARLMQHVWRRDFFTTAIHARFHMFRVADIRKRTAQNARIRAILYTWSPGRATAEGEPAELAIQELSLQHHDPLLLMPVVAEHTIDERSPLYGHTHESLEACGAEVVVTFDGVNELGYTFTARRSYLPSEMHWGHTFVAVIARAARGATRHAVDLARFHEVEPQPGFGPALLPPPRLSRAVVAGAPRARALPPCRLMENTLALAEEMVVSQR</sequence>
<dbReference type="InterPro" id="IPR016449">
    <property type="entry name" value="K_chnl_inward-rec_Kir"/>
</dbReference>
<dbReference type="GO" id="GO:0034702">
    <property type="term" value="C:monoatomic ion channel complex"/>
    <property type="evidence" value="ECO:0007669"/>
    <property type="project" value="UniProtKB-KW"/>
</dbReference>
<dbReference type="PRINTS" id="PR01320">
    <property type="entry name" value="KIRCHANNEL"/>
</dbReference>
<comment type="similarity">
    <text evidence="11">Belongs to the inward rectifier-type potassium channel (TC 1.A.2.1) family.</text>
</comment>
<keyword evidence="8 11" id="KW-0406">Ion transport</keyword>
<evidence type="ECO:0000256" key="11">
    <source>
        <dbReference type="RuleBase" id="RU003822"/>
    </source>
</evidence>
<dbReference type="Pfam" id="PF17655">
    <property type="entry name" value="IRK_C"/>
    <property type="match status" value="1"/>
</dbReference>
<dbReference type="STRING" id="307507.A0A2V0NTP2"/>
<gene>
    <name evidence="13" type="ORF">Rsub_02750</name>
</gene>
<keyword evidence="14" id="KW-1185">Reference proteome</keyword>
<dbReference type="Gene3D" id="2.60.40.1400">
    <property type="entry name" value="G protein-activated inward rectifier potassium channel 1"/>
    <property type="match status" value="1"/>
</dbReference>
<dbReference type="InParanoid" id="A0A2V0NTP2"/>
<keyword evidence="3 11" id="KW-0633">Potassium transport</keyword>
<dbReference type="SUPFAM" id="SSF81296">
    <property type="entry name" value="E set domains"/>
    <property type="match status" value="1"/>
</dbReference>
<keyword evidence="2 11" id="KW-0813">Transport</keyword>
<dbReference type="PANTHER" id="PTHR11767">
    <property type="entry name" value="INWARD RECTIFIER POTASSIUM CHANNEL"/>
    <property type="match status" value="1"/>
</dbReference>
<evidence type="ECO:0000256" key="5">
    <source>
        <dbReference type="ARBA" id="ARBA00022882"/>
    </source>
</evidence>
<evidence type="ECO:0000256" key="3">
    <source>
        <dbReference type="ARBA" id="ARBA00022538"/>
    </source>
</evidence>
<proteinExistence type="inferred from homology"/>
<dbReference type="InterPro" id="IPR041647">
    <property type="entry name" value="IRK_C"/>
</dbReference>
<dbReference type="GO" id="GO:0005886">
    <property type="term" value="C:plasma membrane"/>
    <property type="evidence" value="ECO:0007669"/>
    <property type="project" value="TreeGrafter"/>
</dbReference>
<dbReference type="GO" id="GO:0034765">
    <property type="term" value="P:regulation of monoatomic ion transmembrane transport"/>
    <property type="evidence" value="ECO:0007669"/>
    <property type="project" value="TreeGrafter"/>
</dbReference>
<reference evidence="13 14" key="1">
    <citation type="journal article" date="2018" name="Sci. Rep.">
        <title>Raphidocelis subcapitata (=Pseudokirchneriella subcapitata) provides an insight into genome evolution and environmental adaptations in the Sphaeropleales.</title>
        <authorList>
            <person name="Suzuki S."/>
            <person name="Yamaguchi H."/>
            <person name="Nakajima N."/>
            <person name="Kawachi M."/>
        </authorList>
    </citation>
    <scope>NUCLEOTIDE SEQUENCE [LARGE SCALE GENOMIC DNA]</scope>
    <source>
        <strain evidence="13 14">NIES-35</strain>
    </source>
</reference>
<evidence type="ECO:0000256" key="1">
    <source>
        <dbReference type="ARBA" id="ARBA00004141"/>
    </source>
</evidence>
<dbReference type="InterPro" id="IPR014756">
    <property type="entry name" value="Ig_E-set"/>
</dbReference>
<keyword evidence="7" id="KW-1133">Transmembrane helix</keyword>
<evidence type="ECO:0000313" key="13">
    <source>
        <dbReference type="EMBL" id="GBF90042.1"/>
    </source>
</evidence>
<protein>
    <recommendedName>
        <fullName evidence="12">Inward rectifier potassium channel C-terminal domain-containing protein</fullName>
    </recommendedName>
</protein>
<evidence type="ECO:0000256" key="8">
    <source>
        <dbReference type="ARBA" id="ARBA00023065"/>
    </source>
</evidence>
<evidence type="ECO:0000313" key="14">
    <source>
        <dbReference type="Proteomes" id="UP000247498"/>
    </source>
</evidence>
<comment type="caution">
    <text evidence="13">The sequence shown here is derived from an EMBL/GenBank/DDBJ whole genome shotgun (WGS) entry which is preliminary data.</text>
</comment>